<dbReference type="AlphaFoldDB" id="A0A381QC76"/>
<sequence>VSHELKNRLRSDLTSARKDRDKLRTLVLSTLLADVHNREIELGAELSDDQTIQVLSRGIKQRKDAASQMRAAGRDELANGEEAQLTVLSEYLPEGMSEDEVRALVRAAIEDGVDQMGMLMGRVMPQIRGRYDGKEANRIVREELGR</sequence>
<dbReference type="PANTHER" id="PTHR28055:SF1">
    <property type="entry name" value="ALTERED INHERITANCE OF MITOCHONDRIA PROTEIN 41, MITOCHONDRIAL"/>
    <property type="match status" value="1"/>
</dbReference>
<dbReference type="EMBL" id="UINC01001279">
    <property type="protein sequence ID" value="SUZ76454.1"/>
    <property type="molecule type" value="Genomic_DNA"/>
</dbReference>
<dbReference type="PANTHER" id="PTHR28055">
    <property type="entry name" value="ALTERED INHERITANCE OF MITOCHONDRIA PROTEIN 41, MITOCHONDRIAL"/>
    <property type="match status" value="1"/>
</dbReference>
<dbReference type="InterPro" id="IPR042184">
    <property type="entry name" value="YqeY/Aim41_N"/>
</dbReference>
<evidence type="ECO:0000313" key="1">
    <source>
        <dbReference type="EMBL" id="SUZ76454.1"/>
    </source>
</evidence>
<evidence type="ECO:0008006" key="2">
    <source>
        <dbReference type="Google" id="ProtNLM"/>
    </source>
</evidence>
<gene>
    <name evidence="1" type="ORF">METZ01_LOCUS29308</name>
</gene>
<dbReference type="Pfam" id="PF09424">
    <property type="entry name" value="YqeY"/>
    <property type="match status" value="1"/>
</dbReference>
<name>A0A381QC76_9ZZZZ</name>
<dbReference type="InterPro" id="IPR023168">
    <property type="entry name" value="GatB_Yqey_C_2"/>
</dbReference>
<feature type="non-terminal residue" evidence="1">
    <location>
        <position position="1"/>
    </location>
</feature>
<organism evidence="1">
    <name type="scientific">marine metagenome</name>
    <dbReference type="NCBI Taxonomy" id="408172"/>
    <lineage>
        <taxon>unclassified sequences</taxon>
        <taxon>metagenomes</taxon>
        <taxon>ecological metagenomes</taxon>
    </lineage>
</organism>
<proteinExistence type="predicted"/>
<dbReference type="InterPro" id="IPR003789">
    <property type="entry name" value="Asn/Gln_tRNA_amidoTrase-B-like"/>
</dbReference>
<accession>A0A381QC76</accession>
<dbReference type="Gene3D" id="1.10.10.410">
    <property type="match status" value="1"/>
</dbReference>
<reference evidence="1" key="1">
    <citation type="submission" date="2018-05" db="EMBL/GenBank/DDBJ databases">
        <authorList>
            <person name="Lanie J.A."/>
            <person name="Ng W.-L."/>
            <person name="Kazmierczak K.M."/>
            <person name="Andrzejewski T.M."/>
            <person name="Davidsen T.M."/>
            <person name="Wayne K.J."/>
            <person name="Tettelin H."/>
            <person name="Glass J.I."/>
            <person name="Rusch D."/>
            <person name="Podicherti R."/>
            <person name="Tsui H.-C.T."/>
            <person name="Winkler M.E."/>
        </authorList>
    </citation>
    <scope>NUCLEOTIDE SEQUENCE</scope>
</reference>
<dbReference type="Gene3D" id="1.10.1510.10">
    <property type="entry name" value="Uncharacterised protein YqeY/AIM41 PF09424, N-terminal domain"/>
    <property type="match status" value="1"/>
</dbReference>
<dbReference type="GO" id="GO:0016884">
    <property type="term" value="F:carbon-nitrogen ligase activity, with glutamine as amido-N-donor"/>
    <property type="evidence" value="ECO:0007669"/>
    <property type="project" value="InterPro"/>
</dbReference>
<dbReference type="InterPro" id="IPR019004">
    <property type="entry name" value="YqeY/Aim41"/>
</dbReference>
<dbReference type="SUPFAM" id="SSF89095">
    <property type="entry name" value="GatB/YqeY motif"/>
    <property type="match status" value="1"/>
</dbReference>
<protein>
    <recommendedName>
        <fullName evidence="2">GatB/YqeY domain-containing protein</fullName>
    </recommendedName>
</protein>